<dbReference type="GO" id="GO:0005829">
    <property type="term" value="C:cytosol"/>
    <property type="evidence" value="ECO:0007669"/>
    <property type="project" value="TreeGrafter"/>
</dbReference>
<evidence type="ECO:0000313" key="4">
    <source>
        <dbReference type="EMBL" id="QDC45052.1"/>
    </source>
</evidence>
<dbReference type="InterPro" id="IPR000089">
    <property type="entry name" value="Biotin_lipoyl"/>
</dbReference>
<dbReference type="InterPro" id="IPR033753">
    <property type="entry name" value="GCV_H/Fam206"/>
</dbReference>
<dbReference type="Proteomes" id="UP000311008">
    <property type="component" value="Chromosome"/>
</dbReference>
<comment type="cofactor">
    <cofactor evidence="2">
        <name>(R)-lipoate</name>
        <dbReference type="ChEBI" id="CHEBI:83088"/>
    </cofactor>
    <text evidence="2">Binds 1 lipoyl cofactor covalently.</text>
</comment>
<dbReference type="InterPro" id="IPR002930">
    <property type="entry name" value="GCV_H"/>
</dbReference>
<dbReference type="Gene3D" id="2.40.50.100">
    <property type="match status" value="1"/>
</dbReference>
<sequence>MSAGLKYFFSKDHTWATQTDDGLWLVGITDYAQEMLGDVVFVDPPKVGQSVQQFSVCGLVESVKTGSDVYAPLTGVVEAVNEDALSSPERINDQPYDTWLFKLSADASGADALMDQAAYEAQLR</sequence>
<comment type="similarity">
    <text evidence="2">Belongs to the GcvH family.</text>
</comment>
<feature type="modified residue" description="N6-lipoyllysine" evidence="2">
    <location>
        <position position="64"/>
    </location>
</feature>
<dbReference type="KEGG" id="mmec:FIU01_11325"/>
<evidence type="ECO:0000313" key="5">
    <source>
        <dbReference type="Proteomes" id="UP000311008"/>
    </source>
</evidence>
<dbReference type="HAMAP" id="MF_00272">
    <property type="entry name" value="GcvH"/>
    <property type="match status" value="1"/>
</dbReference>
<gene>
    <name evidence="2" type="primary">gcvH</name>
    <name evidence="4" type="ORF">FIU01_11325</name>
</gene>
<dbReference type="Pfam" id="PF01597">
    <property type="entry name" value="GCV_H"/>
    <property type="match status" value="1"/>
</dbReference>
<dbReference type="GO" id="GO:0019464">
    <property type="term" value="P:glycine decarboxylation via glycine cleavage system"/>
    <property type="evidence" value="ECO:0007669"/>
    <property type="project" value="UniProtKB-UniRule"/>
</dbReference>
<reference evidence="5" key="1">
    <citation type="journal article" date="2019" name="ISME J.">
        <title>Evolution in action: habitat transition from sediment to the pelagial leads to genome streamlining in Methylophilaceae.</title>
        <authorList>
            <person name="Salcher M."/>
            <person name="Schaefle D."/>
            <person name="Kaspar M."/>
            <person name="Neuenschwander S.M."/>
            <person name="Ghai R."/>
        </authorList>
    </citation>
    <scope>NUCLEOTIDE SEQUENCE [LARGE SCALE GENOMIC DNA]</scope>
    <source>
        <strain evidence="5">MMS-M-51</strain>
    </source>
</reference>
<dbReference type="SUPFAM" id="SSF51230">
    <property type="entry name" value="Single hybrid motif"/>
    <property type="match status" value="1"/>
</dbReference>
<protein>
    <recommendedName>
        <fullName evidence="2">Glycine cleavage system H protein</fullName>
    </recommendedName>
</protein>
<dbReference type="RefSeq" id="WP_140004377.1">
    <property type="nucleotide sequence ID" value="NZ_CP040946.1"/>
</dbReference>
<keyword evidence="1 2" id="KW-0450">Lipoyl</keyword>
<dbReference type="PANTHER" id="PTHR11715">
    <property type="entry name" value="GLYCINE CLEAVAGE SYSTEM H PROTEIN"/>
    <property type="match status" value="1"/>
</dbReference>
<evidence type="ECO:0000256" key="2">
    <source>
        <dbReference type="HAMAP-Rule" id="MF_00272"/>
    </source>
</evidence>
<dbReference type="CDD" id="cd06848">
    <property type="entry name" value="GCS_H"/>
    <property type="match status" value="1"/>
</dbReference>
<comment type="function">
    <text evidence="2">The glycine cleavage system catalyzes the degradation of glycine. The H protein shuttles the methylamine group of glycine from the P protein to the T protein.</text>
</comment>
<evidence type="ECO:0000256" key="1">
    <source>
        <dbReference type="ARBA" id="ARBA00022823"/>
    </source>
</evidence>
<dbReference type="PROSITE" id="PS50968">
    <property type="entry name" value="BIOTINYL_LIPOYL"/>
    <property type="match status" value="1"/>
</dbReference>
<dbReference type="InterPro" id="IPR011053">
    <property type="entry name" value="Single_hybrid_motif"/>
</dbReference>
<dbReference type="PANTHER" id="PTHR11715:SF3">
    <property type="entry name" value="GLYCINE CLEAVAGE SYSTEM H PROTEIN-RELATED"/>
    <property type="match status" value="1"/>
</dbReference>
<feature type="domain" description="Lipoyl-binding" evidence="3">
    <location>
        <begin position="23"/>
        <end position="104"/>
    </location>
</feature>
<name>A0A5B8CUT3_9PROT</name>
<dbReference type="NCBIfam" id="NF002270">
    <property type="entry name" value="PRK01202.1"/>
    <property type="match status" value="1"/>
</dbReference>
<keyword evidence="5" id="KW-1185">Reference proteome</keyword>
<dbReference type="AlphaFoldDB" id="A0A5B8CUT3"/>
<organism evidence="4 5">
    <name type="scientific">Methylophilus medardicus</name>
    <dbReference type="NCBI Taxonomy" id="2588534"/>
    <lineage>
        <taxon>Bacteria</taxon>
        <taxon>Pseudomonadati</taxon>
        <taxon>Pseudomonadota</taxon>
        <taxon>Betaproteobacteria</taxon>
        <taxon>Nitrosomonadales</taxon>
        <taxon>Methylophilaceae</taxon>
        <taxon>Methylophilus</taxon>
    </lineage>
</organism>
<comment type="subunit">
    <text evidence="2">The glycine cleavage system is composed of four proteins: P, T, L and H.</text>
</comment>
<dbReference type="OrthoDB" id="9796712at2"/>
<proteinExistence type="inferred from homology"/>
<accession>A0A5B8CUT3</accession>
<dbReference type="GO" id="GO:0005960">
    <property type="term" value="C:glycine cleavage complex"/>
    <property type="evidence" value="ECO:0007669"/>
    <property type="project" value="InterPro"/>
</dbReference>
<dbReference type="GO" id="GO:0009249">
    <property type="term" value="P:protein lipoylation"/>
    <property type="evidence" value="ECO:0007669"/>
    <property type="project" value="TreeGrafter"/>
</dbReference>
<evidence type="ECO:0000259" key="3">
    <source>
        <dbReference type="PROSITE" id="PS50968"/>
    </source>
</evidence>
<dbReference type="EMBL" id="CP040946">
    <property type="protein sequence ID" value="QDC45052.1"/>
    <property type="molecule type" value="Genomic_DNA"/>
</dbReference>